<dbReference type="EMBL" id="CP121196">
    <property type="protein sequence ID" value="XBH17366.1"/>
    <property type="molecule type" value="Genomic_DNA"/>
</dbReference>
<evidence type="ECO:0000313" key="2">
    <source>
        <dbReference type="EMBL" id="XBH17366.1"/>
    </source>
</evidence>
<dbReference type="SUPFAM" id="SSF74653">
    <property type="entry name" value="TolA/TonB C-terminal domain"/>
    <property type="match status" value="1"/>
</dbReference>
<protein>
    <recommendedName>
        <fullName evidence="3">TonB C-terminal domain-containing protein</fullName>
    </recommendedName>
</protein>
<gene>
    <name evidence="2" type="ORF">P8935_22720</name>
</gene>
<feature type="chain" id="PRO_5043828956" description="TonB C-terminal domain-containing protein" evidence="1">
    <location>
        <begin position="22"/>
        <end position="150"/>
    </location>
</feature>
<sequence>MRLAVAISALACLLSTHPFVAQSQAQVDISKSTADRGGVEILSDTHGIDLSKWLKEWHRETERNWKTPNPSEVIPLRPKKSIAAIRFKVMPNGRLKDGSMVLESRSGITAFDRAAWLAIIDSKYPSLPSDFHGPYIELRAYFVYGIESQQ</sequence>
<dbReference type="RefSeq" id="WP_348262596.1">
    <property type="nucleotide sequence ID" value="NZ_CP121196.1"/>
</dbReference>
<keyword evidence="1" id="KW-0732">Signal</keyword>
<feature type="signal peptide" evidence="1">
    <location>
        <begin position="1"/>
        <end position="21"/>
    </location>
</feature>
<evidence type="ECO:0000256" key="1">
    <source>
        <dbReference type="SAM" id="SignalP"/>
    </source>
</evidence>
<reference evidence="2" key="1">
    <citation type="submission" date="2023-03" db="EMBL/GenBank/DDBJ databases">
        <title>Edaphobacter sp.</title>
        <authorList>
            <person name="Huber K.J."/>
            <person name="Papendorf J."/>
            <person name="Pilke C."/>
            <person name="Bunk B."/>
            <person name="Sproeer C."/>
            <person name="Pester M."/>
        </authorList>
    </citation>
    <scope>NUCLEOTIDE SEQUENCE</scope>
    <source>
        <strain evidence="2">DSM 110680</strain>
    </source>
</reference>
<dbReference type="Gene3D" id="3.30.1150.10">
    <property type="match status" value="1"/>
</dbReference>
<evidence type="ECO:0008006" key="3">
    <source>
        <dbReference type="Google" id="ProtNLM"/>
    </source>
</evidence>
<accession>A0AAU7DJ04</accession>
<proteinExistence type="predicted"/>
<organism evidence="2">
    <name type="scientific">Telmatobacter sp. DSM 110680</name>
    <dbReference type="NCBI Taxonomy" id="3036704"/>
    <lineage>
        <taxon>Bacteria</taxon>
        <taxon>Pseudomonadati</taxon>
        <taxon>Acidobacteriota</taxon>
        <taxon>Terriglobia</taxon>
        <taxon>Terriglobales</taxon>
        <taxon>Acidobacteriaceae</taxon>
        <taxon>Telmatobacter</taxon>
    </lineage>
</organism>
<name>A0AAU7DJ04_9BACT</name>
<dbReference type="AlphaFoldDB" id="A0AAU7DJ04"/>